<dbReference type="AlphaFoldDB" id="E8WZ33"/>
<keyword evidence="2 4" id="KW-0689">Ribosomal protein</keyword>
<keyword evidence="8" id="KW-1185">Reference proteome</keyword>
<dbReference type="Gene3D" id="3.90.1030.10">
    <property type="entry name" value="Ribosomal protein L17"/>
    <property type="match status" value="1"/>
</dbReference>
<dbReference type="KEGG" id="acm:AciX9_2925"/>
<dbReference type="HAMAP" id="MF_01368">
    <property type="entry name" value="Ribosomal_bL17"/>
    <property type="match status" value="1"/>
</dbReference>
<dbReference type="STRING" id="1198114.AciX9_2925"/>
<dbReference type="eggNOG" id="COG0203">
    <property type="taxonomic scope" value="Bacteria"/>
</dbReference>
<dbReference type="PANTHER" id="PTHR14413:SF16">
    <property type="entry name" value="LARGE RIBOSOMAL SUBUNIT PROTEIN BL17M"/>
    <property type="match status" value="1"/>
</dbReference>
<reference evidence="8" key="1">
    <citation type="submission" date="2011-01" db="EMBL/GenBank/DDBJ databases">
        <title>Complete sequence of chromosome of Acidobacterium sp. MP5ACTX9.</title>
        <authorList>
            <consortium name="US DOE Joint Genome Institute"/>
            <person name="Lucas S."/>
            <person name="Copeland A."/>
            <person name="Lapidus A."/>
            <person name="Cheng J.-F."/>
            <person name="Goodwin L."/>
            <person name="Pitluck S."/>
            <person name="Teshima H."/>
            <person name="Detter J.C."/>
            <person name="Han C."/>
            <person name="Tapia R."/>
            <person name="Land M."/>
            <person name="Hauser L."/>
            <person name="Kyrpides N."/>
            <person name="Ivanova N."/>
            <person name="Ovchinnikova G."/>
            <person name="Pagani I."/>
            <person name="Rawat S.R."/>
            <person name="Mannisto M."/>
            <person name="Haggblom M.M."/>
            <person name="Woyke T."/>
        </authorList>
    </citation>
    <scope>NUCLEOTIDE SEQUENCE [LARGE SCALE GENOMIC DNA]</scope>
    <source>
        <strain evidence="8">MP5ACTX9</strain>
    </source>
</reference>
<dbReference type="PANTHER" id="PTHR14413">
    <property type="entry name" value="RIBOSOMAL PROTEIN L17"/>
    <property type="match status" value="1"/>
</dbReference>
<evidence type="ECO:0000256" key="4">
    <source>
        <dbReference type="HAMAP-Rule" id="MF_01368"/>
    </source>
</evidence>
<evidence type="ECO:0000256" key="1">
    <source>
        <dbReference type="ARBA" id="ARBA00008777"/>
    </source>
</evidence>
<comment type="similarity">
    <text evidence="1 4 5">Belongs to the bacterial ribosomal protein bL17 family.</text>
</comment>
<dbReference type="GO" id="GO:0022625">
    <property type="term" value="C:cytosolic large ribosomal subunit"/>
    <property type="evidence" value="ECO:0007669"/>
    <property type="project" value="TreeGrafter"/>
</dbReference>
<keyword evidence="3 4" id="KW-0687">Ribonucleoprotein</keyword>
<protein>
    <recommendedName>
        <fullName evidence="4">Large ribosomal subunit protein bL17</fullName>
    </recommendedName>
</protein>
<evidence type="ECO:0000313" key="7">
    <source>
        <dbReference type="EMBL" id="ADW69948.1"/>
    </source>
</evidence>
<dbReference type="SUPFAM" id="SSF64263">
    <property type="entry name" value="Prokaryotic ribosomal protein L17"/>
    <property type="match status" value="1"/>
</dbReference>
<dbReference type="InterPro" id="IPR036373">
    <property type="entry name" value="Ribosomal_bL17_sf"/>
</dbReference>
<sequence>MRHRNGGFKLGRNTSHRRAMLRNLVTSIILNDRVETTITKCKASRPIVEKMITLGKKGDVHSRRQALAYLMTDESVTRLFNVVSPRYATRPGGYLRIVRTYARKGDAAEMAVIELLGAETELNEKAQKREEARAKKREELQKQMEESAPGEQGDPNAEV</sequence>
<feature type="region of interest" description="Disordered" evidence="6">
    <location>
        <begin position="124"/>
        <end position="159"/>
    </location>
</feature>
<organism evidence="8">
    <name type="scientific">Granulicella tundricola (strain ATCC BAA-1859 / DSM 23138 / MP5ACTX9)</name>
    <dbReference type="NCBI Taxonomy" id="1198114"/>
    <lineage>
        <taxon>Bacteria</taxon>
        <taxon>Pseudomonadati</taxon>
        <taxon>Acidobacteriota</taxon>
        <taxon>Terriglobia</taxon>
        <taxon>Terriglobales</taxon>
        <taxon>Acidobacteriaceae</taxon>
        <taxon>Granulicella</taxon>
    </lineage>
</organism>
<feature type="compositionally biased region" description="Basic and acidic residues" evidence="6">
    <location>
        <begin position="124"/>
        <end position="145"/>
    </location>
</feature>
<dbReference type="NCBIfam" id="TIGR00059">
    <property type="entry name" value="L17"/>
    <property type="match status" value="1"/>
</dbReference>
<comment type="subunit">
    <text evidence="4">Part of the 50S ribosomal subunit. Contacts protein L32.</text>
</comment>
<dbReference type="RefSeq" id="WP_013581263.1">
    <property type="nucleotide sequence ID" value="NC_015064.1"/>
</dbReference>
<evidence type="ECO:0000256" key="2">
    <source>
        <dbReference type="ARBA" id="ARBA00022980"/>
    </source>
</evidence>
<dbReference type="EMBL" id="CP002480">
    <property type="protein sequence ID" value="ADW69948.1"/>
    <property type="molecule type" value="Genomic_DNA"/>
</dbReference>
<evidence type="ECO:0000313" key="8">
    <source>
        <dbReference type="Proteomes" id="UP000000343"/>
    </source>
</evidence>
<name>E8WZ33_GRATM</name>
<dbReference type="HOGENOM" id="CLU_074407_0_1_0"/>
<dbReference type="Pfam" id="PF01196">
    <property type="entry name" value="Ribosomal_L17"/>
    <property type="match status" value="1"/>
</dbReference>
<evidence type="ECO:0000256" key="5">
    <source>
        <dbReference type="RuleBase" id="RU000660"/>
    </source>
</evidence>
<gene>
    <name evidence="4" type="primary">rplQ</name>
    <name evidence="7" type="ordered locus">AciX9_2925</name>
</gene>
<dbReference type="GO" id="GO:0006412">
    <property type="term" value="P:translation"/>
    <property type="evidence" value="ECO:0007669"/>
    <property type="project" value="UniProtKB-UniRule"/>
</dbReference>
<dbReference type="OrthoDB" id="9809073at2"/>
<proteinExistence type="inferred from homology"/>
<dbReference type="GO" id="GO:0003735">
    <property type="term" value="F:structural constituent of ribosome"/>
    <property type="evidence" value="ECO:0007669"/>
    <property type="project" value="InterPro"/>
</dbReference>
<dbReference type="InterPro" id="IPR000456">
    <property type="entry name" value="Ribosomal_bL17"/>
</dbReference>
<dbReference type="Proteomes" id="UP000000343">
    <property type="component" value="Chromosome"/>
</dbReference>
<accession>E8WZ33</accession>
<evidence type="ECO:0000256" key="3">
    <source>
        <dbReference type="ARBA" id="ARBA00023274"/>
    </source>
</evidence>
<evidence type="ECO:0000256" key="6">
    <source>
        <dbReference type="SAM" id="MobiDB-lite"/>
    </source>
</evidence>
<dbReference type="PaxDb" id="1198114-AciX9_2925"/>